<dbReference type="SUPFAM" id="SSF47592">
    <property type="entry name" value="SWIB/MDM2 domain"/>
    <property type="match status" value="1"/>
</dbReference>
<comment type="caution">
    <text evidence="4">The sequence shown here is derived from an EMBL/GenBank/DDBJ whole genome shotgun (WGS) entry which is preliminary data.</text>
</comment>
<evidence type="ECO:0000256" key="1">
    <source>
        <dbReference type="ARBA" id="ARBA00011012"/>
    </source>
</evidence>
<accession>A0A0G2DVL3</accession>
<dbReference type="PROSITE" id="PS51925">
    <property type="entry name" value="SWIB_MDM2"/>
    <property type="match status" value="1"/>
</dbReference>
<evidence type="ECO:0000256" key="2">
    <source>
        <dbReference type="SAM" id="MobiDB-lite"/>
    </source>
</evidence>
<dbReference type="PANTHER" id="PTHR10182:SF3">
    <property type="entry name" value="PROTEIN MO25"/>
    <property type="match status" value="1"/>
</dbReference>
<feature type="domain" description="DM2" evidence="3">
    <location>
        <begin position="631"/>
        <end position="708"/>
    </location>
</feature>
<sequence>MASWFSRGRARPQPSDIAKSIKDLLSKLSEDTPNAKVDEELGKQMAQMKLIVQGTPEVDCSPEQVHQLVSCIIQDDILYDLARSIRLLPFEARKDAQIIFSHILRFKPTNSNDRSAISYLVYNRPEIVVELCRGYEHPQSAMPCGTILRQALQHDVIAALVLYDQSRPGESAVQIREVDVSQQQTGDGIFWQFFRYISASTFEVSADAFTTFREILTKHKQMVAQYLFVNFDLFFNRYNTILVQSESYVTKRQSIKLLGEILLDRANYNVMTAYVDRGEHLKLCMNLLRDDRKMVQYEAFHVFKVFVANPNKSVAVQRILINNRDRLLKFLPKFLEDRTDDDQFTDEKSFLVRQIELLPPEPVETAKPGYGRFQQGQPTRSPATARRPGPIAVGAPQPQPHAPTAGQPYPPQRNAALEHQLAQRRARKPHDRNMPDGVEECVIGDGIQEYKALREVERKLDYTMMRKRLDIHDSVTRNGRRFRTMRIWITNTAQNQPWQATALEENAFDFSQAEDGTYRVKIEGRLLDDDETLFTDEEGGEKSATTEAQEQEGEAKPTSSSRKRFSQFFRSITVEFDKFRGQATDPMNQIEWRKPQQNAPNAAGASEFDMLEFERKGDENMNITINLTRDETPERYSLSPALAEVLDTKEEDRAGIVLGIWDYVRAMGLQEDEEKRAIRCDDRLKAVFGADTIFFPQIPERISSHCTPLTPIKLPYTIRVDPQFLENPVPTVYDIRVAVEDPLRAKMVALTSNPAYSQTLRQIAQYDDSLALIIQAIAHSKAKHNFYTAMSKDPSNFVKRWISSQKRDLEMILGEATRGGGEDASGPEFQRGGDAGVWDSPAVRDTVRYMLARPEATAAR</sequence>
<dbReference type="GO" id="GO:0005737">
    <property type="term" value="C:cytoplasm"/>
    <property type="evidence" value="ECO:0007669"/>
    <property type="project" value="UniProtKB-ARBA"/>
</dbReference>
<dbReference type="PANTHER" id="PTHR10182">
    <property type="entry name" value="CALCIUM-BINDING PROTEIN 39-RELATED"/>
    <property type="match status" value="1"/>
</dbReference>
<feature type="region of interest" description="Disordered" evidence="2">
    <location>
        <begin position="531"/>
        <end position="563"/>
    </location>
</feature>
<dbReference type="AlphaFoldDB" id="A0A0G2DVL3"/>
<dbReference type="InterPro" id="IPR013878">
    <property type="entry name" value="Mo25"/>
</dbReference>
<dbReference type="GO" id="GO:0035556">
    <property type="term" value="P:intracellular signal transduction"/>
    <property type="evidence" value="ECO:0007669"/>
    <property type="project" value="TreeGrafter"/>
</dbReference>
<name>A0A0G2DVL3_PHACM</name>
<dbReference type="InterPro" id="IPR011989">
    <property type="entry name" value="ARM-like"/>
</dbReference>
<proteinExistence type="inferred from homology"/>
<keyword evidence="5" id="KW-1185">Reference proteome</keyword>
<dbReference type="InterPro" id="IPR003121">
    <property type="entry name" value="SWIB_MDM2_domain"/>
</dbReference>
<dbReference type="Gene3D" id="1.10.245.10">
    <property type="entry name" value="SWIB/MDM2 domain"/>
    <property type="match status" value="1"/>
</dbReference>
<dbReference type="Pfam" id="PF02201">
    <property type="entry name" value="SWIB"/>
    <property type="match status" value="1"/>
</dbReference>
<evidence type="ECO:0000313" key="4">
    <source>
        <dbReference type="EMBL" id="KKY14216.1"/>
    </source>
</evidence>
<dbReference type="SMART" id="SM00151">
    <property type="entry name" value="SWIB"/>
    <property type="match status" value="1"/>
</dbReference>
<dbReference type="InterPro" id="IPR019835">
    <property type="entry name" value="SWIB_domain"/>
</dbReference>
<reference evidence="4 5" key="2">
    <citation type="submission" date="2015-05" db="EMBL/GenBank/DDBJ databases">
        <authorList>
            <person name="Morales-Cruz A."/>
            <person name="Amrine K.C."/>
            <person name="Cantu D."/>
        </authorList>
    </citation>
    <scope>NUCLEOTIDE SEQUENCE [LARGE SCALE GENOMIC DNA]</scope>
    <source>
        <strain evidence="4">UCRPC4</strain>
    </source>
</reference>
<gene>
    <name evidence="4" type="ORF">UCRPC4_g06820</name>
</gene>
<dbReference type="EMBL" id="LCWF01000234">
    <property type="protein sequence ID" value="KKY14216.1"/>
    <property type="molecule type" value="Genomic_DNA"/>
</dbReference>
<evidence type="ECO:0000259" key="3">
    <source>
        <dbReference type="PROSITE" id="PS51925"/>
    </source>
</evidence>
<dbReference type="CDD" id="cd10568">
    <property type="entry name" value="SWIB_like"/>
    <property type="match status" value="1"/>
</dbReference>
<dbReference type="Proteomes" id="UP000053317">
    <property type="component" value="Unassembled WGS sequence"/>
</dbReference>
<feature type="region of interest" description="Disordered" evidence="2">
    <location>
        <begin position="363"/>
        <end position="437"/>
    </location>
</feature>
<reference evidence="4 5" key="1">
    <citation type="submission" date="2015-05" db="EMBL/GenBank/DDBJ databases">
        <title>Distinctive expansion of gene families associated with plant cell wall degradation and secondary metabolism in the genomes of grapevine trunk pathogens.</title>
        <authorList>
            <person name="Lawrence D.P."/>
            <person name="Travadon R."/>
            <person name="Rolshausen P.E."/>
            <person name="Baumgartner K."/>
        </authorList>
    </citation>
    <scope>NUCLEOTIDE SEQUENCE [LARGE SCALE GENOMIC DNA]</scope>
    <source>
        <strain evidence="4">UCRPC4</strain>
    </source>
</reference>
<organism evidence="4 5">
    <name type="scientific">Phaeomoniella chlamydospora</name>
    <name type="common">Phaeoacremonium chlamydosporum</name>
    <dbReference type="NCBI Taxonomy" id="158046"/>
    <lineage>
        <taxon>Eukaryota</taxon>
        <taxon>Fungi</taxon>
        <taxon>Dikarya</taxon>
        <taxon>Ascomycota</taxon>
        <taxon>Pezizomycotina</taxon>
        <taxon>Eurotiomycetes</taxon>
        <taxon>Chaetothyriomycetidae</taxon>
        <taxon>Phaeomoniellales</taxon>
        <taxon>Phaeomoniellaceae</taxon>
        <taxon>Phaeomoniella</taxon>
    </lineage>
</organism>
<comment type="similarity">
    <text evidence="1">Belongs to the Mo25 family.</text>
</comment>
<dbReference type="Gene3D" id="1.25.10.10">
    <property type="entry name" value="Leucine-rich Repeat Variant"/>
    <property type="match status" value="1"/>
</dbReference>
<dbReference type="Pfam" id="PF08569">
    <property type="entry name" value="Mo25"/>
    <property type="match status" value="1"/>
</dbReference>
<protein>
    <submittedName>
        <fullName evidence="4">Putative conidiophore development protein hyma</fullName>
    </submittedName>
</protein>
<feature type="region of interest" description="Disordered" evidence="2">
    <location>
        <begin position="817"/>
        <end position="838"/>
    </location>
</feature>
<dbReference type="SUPFAM" id="SSF48371">
    <property type="entry name" value="ARM repeat"/>
    <property type="match status" value="1"/>
</dbReference>
<dbReference type="OrthoDB" id="609103at2759"/>
<dbReference type="InterPro" id="IPR036885">
    <property type="entry name" value="SWIB_MDM2_dom_sf"/>
</dbReference>
<dbReference type="InterPro" id="IPR016024">
    <property type="entry name" value="ARM-type_fold"/>
</dbReference>
<dbReference type="GO" id="GO:0043539">
    <property type="term" value="F:protein serine/threonine kinase activator activity"/>
    <property type="evidence" value="ECO:0007669"/>
    <property type="project" value="TreeGrafter"/>
</dbReference>
<dbReference type="FunFam" id="1.25.10.10:FF:000257">
    <property type="entry name" value="Conidiophore development protein hymA"/>
    <property type="match status" value="1"/>
</dbReference>
<evidence type="ECO:0000313" key="5">
    <source>
        <dbReference type="Proteomes" id="UP000053317"/>
    </source>
</evidence>